<feature type="non-terminal residue" evidence="2">
    <location>
        <position position="1"/>
    </location>
</feature>
<keyword evidence="1" id="KW-0812">Transmembrane</keyword>
<dbReference type="EMBL" id="KI925409">
    <property type="protein sequence ID" value="ETW14931.1"/>
    <property type="molecule type" value="Genomic_DNA"/>
</dbReference>
<reference evidence="2 3" key="2">
    <citation type="submission" date="2013-02" db="EMBL/GenBank/DDBJ databases">
        <title>The Genome Sequence of Plasmodium falciparum Vietnam Oak-Knoll (FVO).</title>
        <authorList>
            <consortium name="The Broad Institute Genome Sequencing Platform"/>
            <consortium name="The Broad Institute Genome Sequencing Center for Infectious Disease"/>
            <person name="Neafsey D."/>
            <person name="Cheeseman I."/>
            <person name="Volkman S."/>
            <person name="Adams J."/>
            <person name="Walker B."/>
            <person name="Young S.K."/>
            <person name="Zeng Q."/>
            <person name="Gargeya S."/>
            <person name="Fitzgerald M."/>
            <person name="Haas B."/>
            <person name="Abouelleil A."/>
            <person name="Alvarado L."/>
            <person name="Arachchi H.M."/>
            <person name="Berlin A.M."/>
            <person name="Chapman S.B."/>
            <person name="Dewar J."/>
            <person name="Goldberg J."/>
            <person name="Griggs A."/>
            <person name="Gujja S."/>
            <person name="Hansen M."/>
            <person name="Howarth C."/>
            <person name="Imamovic A."/>
            <person name="Larimer J."/>
            <person name="McCowan C."/>
            <person name="Murphy C."/>
            <person name="Neiman D."/>
            <person name="Pearson M."/>
            <person name="Priest M."/>
            <person name="Roberts A."/>
            <person name="Saif S."/>
            <person name="Shea T."/>
            <person name="Sisk P."/>
            <person name="Sykes S."/>
            <person name="Wortman J."/>
            <person name="Nusbaum C."/>
            <person name="Birren B."/>
        </authorList>
    </citation>
    <scope>NUCLEOTIDE SEQUENCE [LARGE SCALE GENOMIC DNA]</scope>
    <source>
        <strain evidence="3">Vietnam Oak-Knoll (FVO)</strain>
    </source>
</reference>
<reference evidence="2 3" key="1">
    <citation type="submission" date="2013-02" db="EMBL/GenBank/DDBJ databases">
        <title>The Genome Annotation of Plasmodium falciparum Vietnam Oak-Knoll (FVO).</title>
        <authorList>
            <consortium name="The Broad Institute Genome Sequencing Platform"/>
            <consortium name="The Broad Institute Genome Sequencing Center for Infectious Disease"/>
            <person name="Neafsey D."/>
            <person name="Hoffman S."/>
            <person name="Volkman S."/>
            <person name="Rosenthal P."/>
            <person name="Walker B."/>
            <person name="Young S.K."/>
            <person name="Zeng Q."/>
            <person name="Gargeya S."/>
            <person name="Fitzgerald M."/>
            <person name="Haas B."/>
            <person name="Abouelleil A."/>
            <person name="Allen A.W."/>
            <person name="Alvarado L."/>
            <person name="Arachchi H.M."/>
            <person name="Berlin A.M."/>
            <person name="Chapman S.B."/>
            <person name="Gainer-Dewar J."/>
            <person name="Goldberg J."/>
            <person name="Griggs A."/>
            <person name="Gujja S."/>
            <person name="Hansen M."/>
            <person name="Howarth C."/>
            <person name="Imamovic A."/>
            <person name="Ireland A."/>
            <person name="Larimer J."/>
            <person name="McCowan C."/>
            <person name="Murphy C."/>
            <person name="Pearson M."/>
            <person name="Poon T.W."/>
            <person name="Priest M."/>
            <person name="Roberts A."/>
            <person name="Saif S."/>
            <person name="Shea T."/>
            <person name="Sisk P."/>
            <person name="Sykes S."/>
            <person name="Wortman J."/>
            <person name="Nusbaum C."/>
            <person name="Birren B."/>
        </authorList>
    </citation>
    <scope>NUCLEOTIDE SEQUENCE [LARGE SCALE GENOMIC DNA]</scope>
    <source>
        <strain evidence="3">Vietnam Oak-Knoll (FVO)</strain>
    </source>
</reference>
<sequence>KKKDIEESIIDILMLISSELLMDLNLFYIHLVIFLQYIFIEFYNKNISYYYIKQREIYRY</sequence>
<evidence type="ECO:0000256" key="1">
    <source>
        <dbReference type="SAM" id="Phobius"/>
    </source>
</evidence>
<protein>
    <submittedName>
        <fullName evidence="2">Uncharacterized protein</fullName>
    </submittedName>
</protein>
<keyword evidence="1" id="KW-1133">Transmembrane helix</keyword>
<dbReference type="Proteomes" id="UP000030690">
    <property type="component" value="Unassembled WGS sequence"/>
</dbReference>
<proteinExistence type="predicted"/>
<organism evidence="2 3">
    <name type="scientific">Plasmodium falciparum Vietnam Oak-Knoll</name>
    <name type="common">FVO</name>
    <dbReference type="NCBI Taxonomy" id="1036723"/>
    <lineage>
        <taxon>Eukaryota</taxon>
        <taxon>Sar</taxon>
        <taxon>Alveolata</taxon>
        <taxon>Apicomplexa</taxon>
        <taxon>Aconoidasida</taxon>
        <taxon>Haemosporida</taxon>
        <taxon>Plasmodiidae</taxon>
        <taxon>Plasmodium</taxon>
        <taxon>Plasmodium (Laverania)</taxon>
    </lineage>
</organism>
<feature type="non-terminal residue" evidence="2">
    <location>
        <position position="60"/>
    </location>
</feature>
<keyword evidence="1" id="KW-0472">Membrane</keyword>
<evidence type="ECO:0000313" key="2">
    <source>
        <dbReference type="EMBL" id="ETW14931.1"/>
    </source>
</evidence>
<name>A0A024UWB7_PLAFA</name>
<dbReference type="AlphaFoldDB" id="A0A024UWB7"/>
<accession>A0A024UWB7</accession>
<feature type="transmembrane region" description="Helical" evidence="1">
    <location>
        <begin position="20"/>
        <end position="40"/>
    </location>
</feature>
<gene>
    <name evidence="2" type="ORF">PFFVO_06157</name>
</gene>
<evidence type="ECO:0000313" key="3">
    <source>
        <dbReference type="Proteomes" id="UP000030690"/>
    </source>
</evidence>